<keyword evidence="1" id="KW-0732">Signal</keyword>
<feature type="region of interest" description="Disordered" evidence="2">
    <location>
        <begin position="21"/>
        <end position="124"/>
    </location>
</feature>
<comment type="caution">
    <text evidence="5">The sequence shown here is derived from an EMBL/GenBank/DDBJ whole genome shotgun (WGS) entry which is preliminary data.</text>
</comment>
<dbReference type="Gene3D" id="2.60.40.1240">
    <property type="match status" value="1"/>
</dbReference>
<gene>
    <name evidence="5" type="ORF">CGZ94_01645</name>
</gene>
<feature type="compositionally biased region" description="Polar residues" evidence="2">
    <location>
        <begin position="43"/>
        <end position="52"/>
    </location>
</feature>
<evidence type="ECO:0000313" key="6">
    <source>
        <dbReference type="Proteomes" id="UP000215896"/>
    </source>
</evidence>
<evidence type="ECO:0000256" key="3">
    <source>
        <dbReference type="SAM" id="Phobius"/>
    </source>
</evidence>
<protein>
    <recommendedName>
        <fullName evidence="4">DUF4352 domain-containing protein</fullName>
    </recommendedName>
</protein>
<evidence type="ECO:0000259" key="4">
    <source>
        <dbReference type="Pfam" id="PF11611"/>
    </source>
</evidence>
<keyword evidence="3" id="KW-0812">Transmembrane</keyword>
<keyword evidence="3" id="KW-0472">Membrane</keyword>
<evidence type="ECO:0000313" key="5">
    <source>
        <dbReference type="EMBL" id="OYO17939.1"/>
    </source>
</evidence>
<evidence type="ECO:0000256" key="1">
    <source>
        <dbReference type="ARBA" id="ARBA00022729"/>
    </source>
</evidence>
<evidence type="ECO:0000256" key="2">
    <source>
        <dbReference type="SAM" id="MobiDB-lite"/>
    </source>
</evidence>
<dbReference type="InterPro" id="IPR029051">
    <property type="entry name" value="DUF4352"/>
</dbReference>
<feature type="domain" description="DUF4352" evidence="4">
    <location>
        <begin position="178"/>
        <end position="296"/>
    </location>
</feature>
<dbReference type="InterPro" id="IPR029050">
    <property type="entry name" value="Immunoprotect_excell_Ig-like"/>
</dbReference>
<dbReference type="Proteomes" id="UP000215896">
    <property type="component" value="Unassembled WGS sequence"/>
</dbReference>
<keyword evidence="6" id="KW-1185">Reference proteome</keyword>
<organism evidence="5 6">
    <name type="scientific">Enemella evansiae</name>
    <dbReference type="NCBI Taxonomy" id="2016499"/>
    <lineage>
        <taxon>Bacteria</taxon>
        <taxon>Bacillati</taxon>
        <taxon>Actinomycetota</taxon>
        <taxon>Actinomycetes</taxon>
        <taxon>Propionibacteriales</taxon>
        <taxon>Propionibacteriaceae</taxon>
        <taxon>Enemella</taxon>
    </lineage>
</organism>
<feature type="region of interest" description="Disordered" evidence="2">
    <location>
        <begin position="149"/>
        <end position="183"/>
    </location>
</feature>
<feature type="compositionally biased region" description="Pro residues" evidence="2">
    <location>
        <begin position="109"/>
        <end position="121"/>
    </location>
</feature>
<accession>A0A255GQ56</accession>
<reference evidence="5 6" key="1">
    <citation type="submission" date="2017-07" db="EMBL/GenBank/DDBJ databases">
        <title>Draft whole genome sequences of clinical Proprionibacteriaceae strains.</title>
        <authorList>
            <person name="Bernier A.-M."/>
            <person name="Bernard K."/>
            <person name="Domingo M.-C."/>
        </authorList>
    </citation>
    <scope>NUCLEOTIDE SEQUENCE [LARGE SCALE GENOMIC DNA]</scope>
    <source>
        <strain evidence="5 6">NML 030167</strain>
    </source>
</reference>
<dbReference type="EMBL" id="NMVO01000001">
    <property type="protein sequence ID" value="OYO17939.1"/>
    <property type="molecule type" value="Genomic_DNA"/>
</dbReference>
<dbReference type="Pfam" id="PF11611">
    <property type="entry name" value="DUF4352"/>
    <property type="match status" value="1"/>
</dbReference>
<sequence length="303" mass="32049">MPGSTPGQTARGVTNAWCRCGRGWTCPEPRAGDRHRASPDSAYGTSRLSTDRGTPIDSIGRRGHHRGTGIVGASPTRFAGLPTGVTMSQQQPPQRPHQQHPNYAMYPPQGQPQPGPAGPPPKAKKPIHKRVWFWLLLVLVGIVLISQAGGGGSESADGDGQPAGQPARAGKTTPPPAGLNTPVKDEDLEFTVTGFKCGVSVEDPLTKIQPQGQFCKMDLSVKNLGSKQETLLDNNVKVLDDKGAEYASGSETFIVKDVIVLKQINPGNTLTGSIYYDVPADVTPTRAKVQGSMFSRGGTIALA</sequence>
<name>A0A255GQ56_9ACTN</name>
<proteinExistence type="predicted"/>
<keyword evidence="3" id="KW-1133">Transmembrane helix</keyword>
<feature type="transmembrane region" description="Helical" evidence="3">
    <location>
        <begin position="131"/>
        <end position="149"/>
    </location>
</feature>
<dbReference type="AlphaFoldDB" id="A0A255GQ56"/>